<gene>
    <name evidence="1" type="ORF">KIPB_015509</name>
</gene>
<name>A0A9K3GR20_9EUKA</name>
<protein>
    <submittedName>
        <fullName evidence="1">Uncharacterized protein</fullName>
    </submittedName>
</protein>
<evidence type="ECO:0000313" key="1">
    <source>
        <dbReference type="EMBL" id="GIQ91993.1"/>
    </source>
</evidence>
<proteinExistence type="predicted"/>
<comment type="caution">
    <text evidence="1">The sequence shown here is derived from an EMBL/GenBank/DDBJ whole genome shotgun (WGS) entry which is preliminary data.</text>
</comment>
<keyword evidence="2" id="KW-1185">Reference proteome</keyword>
<dbReference type="Proteomes" id="UP000265618">
    <property type="component" value="Unassembled WGS sequence"/>
</dbReference>
<evidence type="ECO:0000313" key="2">
    <source>
        <dbReference type="Proteomes" id="UP000265618"/>
    </source>
</evidence>
<organism evidence="1 2">
    <name type="scientific">Kipferlia bialata</name>
    <dbReference type="NCBI Taxonomy" id="797122"/>
    <lineage>
        <taxon>Eukaryota</taxon>
        <taxon>Metamonada</taxon>
        <taxon>Carpediemonas-like organisms</taxon>
        <taxon>Kipferlia</taxon>
    </lineage>
</organism>
<accession>A0A9K3GR20</accession>
<sequence>PDPSLDTLCGCQVSVTDFKRDTSYSLARPLDRSNVDYLRCILDLVGETAASVAAAYLLSPHPDDKDPHPFEDSSNIRIQGYTTPTEVIANHCFDMASQLLHNGCLRTFILSQCTPEDPTKDQRDLASEELYECTMYMVDVRNSL</sequence>
<feature type="non-terminal residue" evidence="1">
    <location>
        <position position="1"/>
    </location>
</feature>
<feature type="non-terminal residue" evidence="1">
    <location>
        <position position="144"/>
    </location>
</feature>
<dbReference type="EMBL" id="BDIP01008741">
    <property type="protein sequence ID" value="GIQ91993.1"/>
    <property type="molecule type" value="Genomic_DNA"/>
</dbReference>
<dbReference type="AlphaFoldDB" id="A0A9K3GR20"/>
<reference evidence="1 2" key="1">
    <citation type="journal article" date="2018" name="PLoS ONE">
        <title>The draft genome of Kipferlia bialata reveals reductive genome evolution in fornicate parasites.</title>
        <authorList>
            <person name="Tanifuji G."/>
            <person name="Takabayashi S."/>
            <person name="Kume K."/>
            <person name="Takagi M."/>
            <person name="Nakayama T."/>
            <person name="Kamikawa R."/>
            <person name="Inagaki Y."/>
            <person name="Hashimoto T."/>
        </authorList>
    </citation>
    <scope>NUCLEOTIDE SEQUENCE [LARGE SCALE GENOMIC DNA]</scope>
    <source>
        <strain evidence="1">NY0173</strain>
    </source>
</reference>